<dbReference type="Pfam" id="PF14730">
    <property type="entry name" value="DUF4468"/>
    <property type="match status" value="1"/>
</dbReference>
<protein>
    <submittedName>
        <fullName evidence="3">DUF4468 domain-containing protein</fullName>
    </submittedName>
</protein>
<evidence type="ECO:0000313" key="3">
    <source>
        <dbReference type="EMBL" id="HJA83096.1"/>
    </source>
</evidence>
<gene>
    <name evidence="3" type="ORF">H9785_03890</name>
</gene>
<feature type="region of interest" description="Disordered" evidence="1">
    <location>
        <begin position="205"/>
        <end position="228"/>
    </location>
</feature>
<dbReference type="CDD" id="cd12190">
    <property type="entry name" value="Bacova_04320_like"/>
    <property type="match status" value="1"/>
</dbReference>
<feature type="compositionally biased region" description="Low complexity" evidence="1">
    <location>
        <begin position="213"/>
        <end position="228"/>
    </location>
</feature>
<sequence length="343" mass="38510">MAQAQENPENKDARYLKGAVPEVDGKVVFTKEYSIPGMAQDEVFERMQQWMDTRLKENKNDSRILYTNKEKGQIVGMVDEWIVFSSTALSLDRTRILAQLTVLCQPEACTFSIEKIRYIYREGEEKYTAEEWITDKYALNKSQTKLVRGLAKWRRKTVDYMDNLFQQAAEALSAVPEEAAVQPAPEVEQEAATPKRQVIITPKNKVTVQPGEATPTTTNPTPTQTPAATRQVTPDQLSDDLIQPNAGRLVIVIGDDPFNQTMMTANAGGSLGKMDGRRVVFTILSPDQPHDQMDRTDTYTVRFYPNGSNVPSVELQCRKLASPETPEGMPRTYVGEILKATVQ</sequence>
<reference evidence="3" key="2">
    <citation type="submission" date="2021-04" db="EMBL/GenBank/DDBJ databases">
        <authorList>
            <person name="Gilroy R."/>
        </authorList>
    </citation>
    <scope>NUCLEOTIDE SEQUENCE</scope>
    <source>
        <strain evidence="3">ChiHecec1B25-7008</strain>
    </source>
</reference>
<comment type="caution">
    <text evidence="3">The sequence shown here is derived from an EMBL/GenBank/DDBJ whole genome shotgun (WGS) entry which is preliminary data.</text>
</comment>
<feature type="domain" description="DUF4468" evidence="2">
    <location>
        <begin position="29"/>
        <end position="118"/>
    </location>
</feature>
<evidence type="ECO:0000259" key="2">
    <source>
        <dbReference type="Pfam" id="PF14730"/>
    </source>
</evidence>
<proteinExistence type="predicted"/>
<dbReference type="Proteomes" id="UP000823860">
    <property type="component" value="Unassembled WGS sequence"/>
</dbReference>
<evidence type="ECO:0000313" key="4">
    <source>
        <dbReference type="Proteomes" id="UP000823860"/>
    </source>
</evidence>
<accession>A0A9D2HRI3</accession>
<reference evidence="3" key="1">
    <citation type="journal article" date="2021" name="PeerJ">
        <title>Extensive microbial diversity within the chicken gut microbiome revealed by metagenomics and culture.</title>
        <authorList>
            <person name="Gilroy R."/>
            <person name="Ravi A."/>
            <person name="Getino M."/>
            <person name="Pursley I."/>
            <person name="Horton D.L."/>
            <person name="Alikhan N.F."/>
            <person name="Baker D."/>
            <person name="Gharbi K."/>
            <person name="Hall N."/>
            <person name="Watson M."/>
            <person name="Adriaenssens E.M."/>
            <person name="Foster-Nyarko E."/>
            <person name="Jarju S."/>
            <person name="Secka A."/>
            <person name="Antonio M."/>
            <person name="Oren A."/>
            <person name="Chaudhuri R.R."/>
            <person name="La Ragione R."/>
            <person name="Hildebrand F."/>
            <person name="Pallen M.J."/>
        </authorList>
    </citation>
    <scope>NUCLEOTIDE SEQUENCE</scope>
    <source>
        <strain evidence="3">ChiHecec1B25-7008</strain>
    </source>
</reference>
<dbReference type="EMBL" id="DWZE01000049">
    <property type="protein sequence ID" value="HJA83096.1"/>
    <property type="molecule type" value="Genomic_DNA"/>
</dbReference>
<evidence type="ECO:0000256" key="1">
    <source>
        <dbReference type="SAM" id="MobiDB-lite"/>
    </source>
</evidence>
<dbReference type="InterPro" id="IPR027823">
    <property type="entry name" value="DUF4468"/>
</dbReference>
<name>A0A9D2HRI3_9BACE</name>
<organism evidence="3 4">
    <name type="scientific">Candidatus Bacteroides intestinavium</name>
    <dbReference type="NCBI Taxonomy" id="2838469"/>
    <lineage>
        <taxon>Bacteria</taxon>
        <taxon>Pseudomonadati</taxon>
        <taxon>Bacteroidota</taxon>
        <taxon>Bacteroidia</taxon>
        <taxon>Bacteroidales</taxon>
        <taxon>Bacteroidaceae</taxon>
        <taxon>Bacteroides</taxon>
    </lineage>
</organism>
<dbReference type="Gene3D" id="3.30.530.80">
    <property type="match status" value="1"/>
</dbReference>
<dbReference type="AlphaFoldDB" id="A0A9D2HRI3"/>